<dbReference type="GO" id="GO:0005524">
    <property type="term" value="F:ATP binding"/>
    <property type="evidence" value="ECO:0007669"/>
    <property type="project" value="UniProtKB-UniRule"/>
</dbReference>
<dbReference type="GO" id="GO:0009432">
    <property type="term" value="P:SOS response"/>
    <property type="evidence" value="ECO:0007669"/>
    <property type="project" value="TreeGrafter"/>
</dbReference>
<reference evidence="4" key="1">
    <citation type="submission" date="2017-05" db="EMBL/GenBank/DDBJ databases">
        <authorList>
            <person name="Lin X."/>
        </authorList>
    </citation>
    <scope>NUCLEOTIDE SEQUENCE [LARGE SCALE GENOMIC DNA]</scope>
    <source>
        <strain evidence="4">JLT2012</strain>
    </source>
</reference>
<dbReference type="Gene3D" id="3.30.470.20">
    <property type="entry name" value="ATP-grasp fold, B domain"/>
    <property type="match status" value="1"/>
</dbReference>
<dbReference type="PROSITE" id="PS50975">
    <property type="entry name" value="ATP_GRASP"/>
    <property type="match status" value="1"/>
</dbReference>
<dbReference type="InterPro" id="IPR048936">
    <property type="entry name" value="MvdD-like_ATPgrasp"/>
</dbReference>
<evidence type="ECO:0000259" key="2">
    <source>
        <dbReference type="PROSITE" id="PS50975"/>
    </source>
</evidence>
<name>A0A219B0Y3_9SPHN</name>
<dbReference type="SUPFAM" id="SSF56059">
    <property type="entry name" value="Glutathione synthetase ATP-binding domain-like"/>
    <property type="match status" value="1"/>
</dbReference>
<keyword evidence="1" id="KW-0067">ATP-binding</keyword>
<dbReference type="Proteomes" id="UP000198462">
    <property type="component" value="Unassembled WGS sequence"/>
</dbReference>
<dbReference type="EMBL" id="NFZT01000003">
    <property type="protein sequence ID" value="OWV31991.1"/>
    <property type="molecule type" value="Genomic_DNA"/>
</dbReference>
<evidence type="ECO:0000313" key="4">
    <source>
        <dbReference type="Proteomes" id="UP000198462"/>
    </source>
</evidence>
<dbReference type="AlphaFoldDB" id="A0A219B0Y3"/>
<dbReference type="RefSeq" id="WP_088713531.1">
    <property type="nucleotide sequence ID" value="NZ_NFZT01000003.1"/>
</dbReference>
<dbReference type="OrthoDB" id="583309at2"/>
<sequence length="348" mass="39735">MLLVATNKADLASDYFILRLKERGIPFVRLNTEDYGTRFQIHIAVGATADFVIRCDNGESFASDAISAVYFRQPRTPHISSEIAPSDRAFAARELKEVLRGLWRVIPARLWLNHPRNLWLASNKIEQLHLARDFGLCVPETCITNSRASVREFYDRHEGQIICKAVKNGFSHADNIVTMATTKRVEADFIEQFDEYAMLPMIYQREIIKNCDVRVTIVGDKIYATAIYSQEHADTEVDWRVWDVSDLDLRHEPITLPADIAEGCRKITAHFGLRYAAIDLVLGQDGRWYFLELNPNGQWAWIEKKAGYPIRDAIIECLQGRKDVYGWDSRANSFEGSQRPSAIAGLRP</sequence>
<dbReference type="Pfam" id="PF08443">
    <property type="entry name" value="RimK"/>
    <property type="match status" value="1"/>
</dbReference>
<proteinExistence type="predicted"/>
<gene>
    <name evidence="3" type="ORF">B5C34_14570</name>
</gene>
<organism evidence="3 4">
    <name type="scientific">Pacificimonas flava</name>
    <dbReference type="NCBI Taxonomy" id="1234595"/>
    <lineage>
        <taxon>Bacteria</taxon>
        <taxon>Pseudomonadati</taxon>
        <taxon>Pseudomonadota</taxon>
        <taxon>Alphaproteobacteria</taxon>
        <taxon>Sphingomonadales</taxon>
        <taxon>Sphingosinicellaceae</taxon>
        <taxon>Pacificimonas</taxon>
    </lineage>
</organism>
<keyword evidence="1" id="KW-0547">Nucleotide-binding</keyword>
<dbReference type="GO" id="GO:0046872">
    <property type="term" value="F:metal ion binding"/>
    <property type="evidence" value="ECO:0007669"/>
    <property type="project" value="InterPro"/>
</dbReference>
<dbReference type="InterPro" id="IPR011761">
    <property type="entry name" value="ATP-grasp"/>
</dbReference>
<dbReference type="Pfam" id="PF21068">
    <property type="entry name" value="ATPgraspMvdD"/>
    <property type="match status" value="1"/>
</dbReference>
<evidence type="ECO:0000256" key="1">
    <source>
        <dbReference type="PROSITE-ProRule" id="PRU00409"/>
    </source>
</evidence>
<comment type="caution">
    <text evidence="3">The sequence shown here is derived from an EMBL/GenBank/DDBJ whole genome shotgun (WGS) entry which is preliminary data.</text>
</comment>
<dbReference type="GO" id="GO:0005737">
    <property type="term" value="C:cytoplasm"/>
    <property type="evidence" value="ECO:0007669"/>
    <property type="project" value="TreeGrafter"/>
</dbReference>
<accession>A0A219B0Y3</accession>
<keyword evidence="4" id="KW-1185">Reference proteome</keyword>
<evidence type="ECO:0000313" key="3">
    <source>
        <dbReference type="EMBL" id="OWV31991.1"/>
    </source>
</evidence>
<dbReference type="PANTHER" id="PTHR21621:SF0">
    <property type="entry name" value="BETA-CITRYLGLUTAMATE SYNTHASE B-RELATED"/>
    <property type="match status" value="1"/>
</dbReference>
<feature type="domain" description="ATP-grasp" evidence="2">
    <location>
        <begin position="128"/>
        <end position="319"/>
    </location>
</feature>
<dbReference type="InterPro" id="IPR013651">
    <property type="entry name" value="ATP-grasp_RimK-type"/>
</dbReference>
<protein>
    <recommendedName>
        <fullName evidence="2">ATP-grasp domain-containing protein</fullName>
    </recommendedName>
</protein>
<dbReference type="PANTHER" id="PTHR21621">
    <property type="entry name" value="RIBOSOMAL PROTEIN S6 MODIFICATION PROTEIN"/>
    <property type="match status" value="1"/>
</dbReference>
<dbReference type="GO" id="GO:0018169">
    <property type="term" value="F:ribosomal S6-glutamic acid ligase activity"/>
    <property type="evidence" value="ECO:0007669"/>
    <property type="project" value="TreeGrafter"/>
</dbReference>